<dbReference type="InterPro" id="IPR037264">
    <property type="entry name" value="TFIID_NTD2_sf"/>
</dbReference>
<dbReference type="Pfam" id="PF00400">
    <property type="entry name" value="WD40"/>
    <property type="match status" value="5"/>
</dbReference>
<keyword evidence="4" id="KW-0539">Nucleus</keyword>
<organism evidence="6">
    <name type="scientific">Auxenochlorella protothecoides</name>
    <name type="common">Green microalga</name>
    <name type="synonym">Chlorella protothecoides</name>
    <dbReference type="NCBI Taxonomy" id="3075"/>
    <lineage>
        <taxon>Eukaryota</taxon>
        <taxon>Viridiplantae</taxon>
        <taxon>Chlorophyta</taxon>
        <taxon>core chlorophytes</taxon>
        <taxon>Trebouxiophyceae</taxon>
        <taxon>Chlorellales</taxon>
        <taxon>Chlorellaceae</taxon>
        <taxon>Auxenochlorella</taxon>
    </lineage>
</organism>
<dbReference type="EMBL" id="GDKF01006949">
    <property type="protein sequence ID" value="JAT71673.1"/>
    <property type="molecule type" value="Transcribed_RNA"/>
</dbReference>
<dbReference type="InterPro" id="IPR036322">
    <property type="entry name" value="WD40_repeat_dom_sf"/>
</dbReference>
<dbReference type="InterPro" id="IPR019775">
    <property type="entry name" value="WD40_repeat_CS"/>
</dbReference>
<evidence type="ECO:0000256" key="5">
    <source>
        <dbReference type="PROSITE-ProRule" id="PRU00221"/>
    </source>
</evidence>
<keyword evidence="2 5" id="KW-0853">WD repeat</keyword>
<evidence type="ECO:0000256" key="1">
    <source>
        <dbReference type="ARBA" id="ARBA00004123"/>
    </source>
</evidence>
<dbReference type="SMART" id="SM00320">
    <property type="entry name" value="WD40"/>
    <property type="match status" value="6"/>
</dbReference>
<feature type="repeat" description="WD" evidence="5">
    <location>
        <begin position="389"/>
        <end position="430"/>
    </location>
</feature>
<feature type="repeat" description="WD" evidence="5">
    <location>
        <begin position="257"/>
        <end position="289"/>
    </location>
</feature>
<reference evidence="6" key="1">
    <citation type="submission" date="2015-08" db="EMBL/GenBank/DDBJ databases">
        <authorList>
            <person name="Babu N.S."/>
            <person name="Beckwith C.J."/>
            <person name="Beseler K.G."/>
            <person name="Brison A."/>
            <person name="Carone J.V."/>
            <person name="Caskin T.P."/>
            <person name="Diamond M."/>
            <person name="Durham M.E."/>
            <person name="Foxe J.M."/>
            <person name="Go M."/>
            <person name="Henderson B.A."/>
            <person name="Jones I.B."/>
            <person name="McGettigan J.A."/>
            <person name="Micheletti S.J."/>
            <person name="Nasrallah M.E."/>
            <person name="Ortiz D."/>
            <person name="Piller C.R."/>
            <person name="Privatt S.R."/>
            <person name="Schneider S.L."/>
            <person name="Sharp S."/>
            <person name="Smith T.C."/>
            <person name="Stanton J.D."/>
            <person name="Ullery H.E."/>
            <person name="Wilson R.J."/>
            <person name="Serrano M.G."/>
            <person name="Buck G."/>
            <person name="Lee V."/>
            <person name="Wang Y."/>
            <person name="Carvalho R."/>
            <person name="Voegtly L."/>
            <person name="Shi R."/>
            <person name="Duckworth R."/>
            <person name="Johnson A."/>
            <person name="Loviza R."/>
            <person name="Walstead R."/>
            <person name="Shah Z."/>
            <person name="Kiflezghi M."/>
            <person name="Wade K."/>
            <person name="Ball S.L."/>
            <person name="Bradley K.W."/>
            <person name="Asai D.J."/>
            <person name="Bowman C.A."/>
            <person name="Russell D.A."/>
            <person name="Pope W.H."/>
            <person name="Jacobs-Sera D."/>
            <person name="Hendrix R.W."/>
            <person name="Hatfull G.F."/>
        </authorList>
    </citation>
    <scope>NUCLEOTIDE SEQUENCE</scope>
</reference>
<dbReference type="SUPFAM" id="SSF50978">
    <property type="entry name" value="WD40 repeat-like"/>
    <property type="match status" value="1"/>
</dbReference>
<dbReference type="Gene3D" id="2.130.10.10">
    <property type="entry name" value="YVTN repeat-like/Quinoprotein amine dehydrogenase"/>
    <property type="match status" value="2"/>
</dbReference>
<dbReference type="GO" id="GO:0006367">
    <property type="term" value="P:transcription initiation at RNA polymerase II promoter"/>
    <property type="evidence" value="ECO:0007669"/>
    <property type="project" value="TreeGrafter"/>
</dbReference>
<evidence type="ECO:0000313" key="6">
    <source>
        <dbReference type="EMBL" id="JAT71673.1"/>
    </source>
</evidence>
<dbReference type="CDD" id="cd00200">
    <property type="entry name" value="WD40"/>
    <property type="match status" value="1"/>
</dbReference>
<proteinExistence type="predicted"/>
<sequence length="521" mass="52814">GPAAEHRARELQSLQTLTGREQLAGNAAAAAWRARRAGVRLSAYSHGLLLRALQTPALQLILGVVNGHVRLEVAEGPPAGAAELAAAEELGAGRAGEEDGAAHNRGPIDLQLLQGSVEDAWAQAKFDRLEREAAAEADAGAGSADGATKKQRAALAKAAADAKAQRESVAANRMACEIPLPPRTEEESAALASELDGRVAVSPSALPSALLCTFVNTHASLAAAAVALDARCVAGGFADGSVRLHDLGQGGGAAAVLRGHEAGVHGVALSPDASLALSCSADGSVRLWSRALGAGLVAWRGAGPGASPVWDVAWCPASPAGHYFATGGADRALRVWSVERARALRLCAGAGADVDAVAWHPNAHVVAGGGGDRAARLWDVRSAAPLRTLGGHRGAATALAFSHDGRCLAVGDAAGEVAVWDLAAARRRAVLRGPARPDPVWSLAWSRGGEGGGVLAAGSADAYVRLWDGGAEGGAGRPGDPGPAPLAAWRTKATPVLALEFSHRNLLLGAGALALYRPRKV</sequence>
<dbReference type="GO" id="GO:0005669">
    <property type="term" value="C:transcription factor TFIID complex"/>
    <property type="evidence" value="ECO:0007669"/>
    <property type="project" value="TreeGrafter"/>
</dbReference>
<dbReference type="InterPro" id="IPR001680">
    <property type="entry name" value="WD40_rpt"/>
</dbReference>
<dbReference type="PROSITE" id="PS50294">
    <property type="entry name" value="WD_REPEATS_REGION"/>
    <property type="match status" value="3"/>
</dbReference>
<name>A0A1D1ZYA3_AUXPR</name>
<feature type="non-terminal residue" evidence="6">
    <location>
        <position position="1"/>
    </location>
</feature>
<dbReference type="AlphaFoldDB" id="A0A1D1ZYA3"/>
<dbReference type="InterPro" id="IPR015943">
    <property type="entry name" value="WD40/YVTN_repeat-like_dom_sf"/>
</dbReference>
<dbReference type="PROSITE" id="PS00678">
    <property type="entry name" value="WD_REPEATS_1"/>
    <property type="match status" value="1"/>
</dbReference>
<dbReference type="GO" id="GO:0016251">
    <property type="term" value="F:RNA polymerase II general transcription initiation factor activity"/>
    <property type="evidence" value="ECO:0007669"/>
    <property type="project" value="TreeGrafter"/>
</dbReference>
<evidence type="ECO:0000256" key="4">
    <source>
        <dbReference type="ARBA" id="ARBA00023242"/>
    </source>
</evidence>
<evidence type="ECO:0000256" key="3">
    <source>
        <dbReference type="ARBA" id="ARBA00022737"/>
    </source>
</evidence>
<gene>
    <name evidence="6" type="ORF">g.5201</name>
</gene>
<accession>A0A1D1ZYA3</accession>
<protein>
    <submittedName>
        <fullName evidence="6">Uncharacterized protein</fullName>
    </submittedName>
</protein>
<dbReference type="SUPFAM" id="SSF160897">
    <property type="entry name" value="Taf5 N-terminal domain-like"/>
    <property type="match status" value="1"/>
</dbReference>
<dbReference type="PANTHER" id="PTHR19879">
    <property type="entry name" value="TRANSCRIPTION INITIATION FACTOR TFIID"/>
    <property type="match status" value="1"/>
</dbReference>
<comment type="subcellular location">
    <subcellularLocation>
        <location evidence="1">Nucleus</location>
    </subcellularLocation>
</comment>
<dbReference type="Gene3D" id="1.25.40.500">
    <property type="entry name" value="TFIID subunit TAF5, NTD2 domain"/>
    <property type="match status" value="1"/>
</dbReference>
<dbReference type="PANTHER" id="PTHR19879:SF1">
    <property type="entry name" value="CANNONBALL-RELATED"/>
    <property type="match status" value="1"/>
</dbReference>
<dbReference type="PROSITE" id="PS50082">
    <property type="entry name" value="WD_REPEATS_2"/>
    <property type="match status" value="4"/>
</dbReference>
<keyword evidence="3" id="KW-0677">Repeat</keyword>
<feature type="repeat" description="WD" evidence="5">
    <location>
        <begin position="347"/>
        <end position="388"/>
    </location>
</feature>
<feature type="repeat" description="WD" evidence="5">
    <location>
        <begin position="318"/>
        <end position="346"/>
    </location>
</feature>
<evidence type="ECO:0000256" key="2">
    <source>
        <dbReference type="ARBA" id="ARBA00022574"/>
    </source>
</evidence>